<feature type="domain" description="Rhodanese" evidence="2">
    <location>
        <begin position="181"/>
        <end position="254"/>
    </location>
</feature>
<accession>A0ABX2SX53</accession>
<organism evidence="3 4">
    <name type="scientific">Gemelliphila palaticanis</name>
    <dbReference type="NCBI Taxonomy" id="81950"/>
    <lineage>
        <taxon>Bacteria</taxon>
        <taxon>Bacillati</taxon>
        <taxon>Bacillota</taxon>
        <taxon>Bacilli</taxon>
        <taxon>Bacillales</taxon>
        <taxon>Gemellaceae</taxon>
        <taxon>Gemelliphila</taxon>
    </lineage>
</organism>
<dbReference type="Proteomes" id="UP000531840">
    <property type="component" value="Unassembled WGS sequence"/>
</dbReference>
<dbReference type="SUPFAM" id="SSF52821">
    <property type="entry name" value="Rhodanese/Cell cycle control phosphatase"/>
    <property type="match status" value="2"/>
</dbReference>
<evidence type="ECO:0000259" key="2">
    <source>
        <dbReference type="PROSITE" id="PS50206"/>
    </source>
</evidence>
<feature type="domain" description="Rhodanese" evidence="2">
    <location>
        <begin position="81"/>
        <end position="115"/>
    </location>
</feature>
<dbReference type="PROSITE" id="PS50206">
    <property type="entry name" value="RHODANESE_3"/>
    <property type="match status" value="2"/>
</dbReference>
<evidence type="ECO:0000313" key="4">
    <source>
        <dbReference type="Proteomes" id="UP000531840"/>
    </source>
</evidence>
<dbReference type="Pfam" id="PF00581">
    <property type="entry name" value="Rhodanese"/>
    <property type="match status" value="2"/>
</dbReference>
<dbReference type="InterPro" id="IPR036873">
    <property type="entry name" value="Rhodanese-like_dom_sf"/>
</dbReference>
<dbReference type="EMBL" id="JACBYF010000001">
    <property type="protein sequence ID" value="NYS46775.1"/>
    <property type="molecule type" value="Genomic_DNA"/>
</dbReference>
<dbReference type="InterPro" id="IPR001763">
    <property type="entry name" value="Rhodanese-like_dom"/>
</dbReference>
<feature type="region of interest" description="Disordered" evidence="1">
    <location>
        <begin position="23"/>
        <end position="50"/>
    </location>
</feature>
<proteinExistence type="predicted"/>
<dbReference type="CDD" id="cd00158">
    <property type="entry name" value="RHOD"/>
    <property type="match status" value="2"/>
</dbReference>
<gene>
    <name evidence="3" type="ORF">HZY85_01010</name>
</gene>
<comment type="caution">
    <text evidence="3">The sequence shown here is derived from an EMBL/GenBank/DDBJ whole genome shotgun (WGS) entry which is preliminary data.</text>
</comment>
<name>A0ABX2SX53_9BACL</name>
<reference evidence="3 4" key="1">
    <citation type="submission" date="2020-07" db="EMBL/GenBank/DDBJ databases">
        <title>MOT database genomes.</title>
        <authorList>
            <person name="Joseph S."/>
            <person name="Aduse-Opoku J."/>
            <person name="Hashim A."/>
            <person name="Wade W."/>
            <person name="Curtis M."/>
        </authorList>
    </citation>
    <scope>NUCLEOTIDE SEQUENCE [LARGE SCALE GENOMIC DNA]</scope>
    <source>
        <strain evidence="3 4">CIP 106318</strain>
    </source>
</reference>
<dbReference type="Gene3D" id="3.40.250.10">
    <property type="entry name" value="Rhodanese-like domain"/>
    <property type="match status" value="2"/>
</dbReference>
<dbReference type="InterPro" id="IPR050229">
    <property type="entry name" value="GlpE_sulfurtransferase"/>
</dbReference>
<evidence type="ECO:0000313" key="3">
    <source>
        <dbReference type="EMBL" id="NYS46775.1"/>
    </source>
</evidence>
<dbReference type="PROSITE" id="PS51257">
    <property type="entry name" value="PROKAR_LIPOPROTEIN"/>
    <property type="match status" value="1"/>
</dbReference>
<protein>
    <submittedName>
        <fullName evidence="3">Rhodanese-like domain-containing protein</fullName>
    </submittedName>
</protein>
<keyword evidence="4" id="KW-1185">Reference proteome</keyword>
<dbReference type="PANTHER" id="PTHR43031:SF7">
    <property type="entry name" value="NITRIC OXIDE REDUCTASE FLRD-NAD(+) REDUCTASE"/>
    <property type="match status" value="1"/>
</dbReference>
<dbReference type="PANTHER" id="PTHR43031">
    <property type="entry name" value="FAD-DEPENDENT OXIDOREDUCTASE"/>
    <property type="match status" value="1"/>
</dbReference>
<dbReference type="SMART" id="SM00450">
    <property type="entry name" value="RHOD"/>
    <property type="match status" value="2"/>
</dbReference>
<sequence length="268" mass="30997">MNKKILITLSALFILSGCSSQSKKEESTTKNDNAVKQERVDPDNKPHEKAMECCHKPETGEVKVVNMLGDELSKIQADLKEKERHLVIDLRTEEEYKKGHLKYAINMPKETFKNHIGRIRDWSMQSVILYANTSDELAEAANELIKDKFQKVTIAQGVNEYTYDYVTYTNLTGSEMQKIIDKEQDFFIDSRDEKDFNKAHAKNVVRVNHKDLSNIAEVLPKDKEKHIYLYDYTGDRSVTIAEKLQELGYKNITLSIDGTKETQFYFNK</sequence>
<dbReference type="RefSeq" id="WP_179939950.1">
    <property type="nucleotide sequence ID" value="NZ_JACBYF010000001.1"/>
</dbReference>
<evidence type="ECO:0000256" key="1">
    <source>
        <dbReference type="SAM" id="MobiDB-lite"/>
    </source>
</evidence>